<name>A0A934KNF5_9BACT</name>
<proteinExistence type="predicted"/>
<organism evidence="1 2">
    <name type="scientific">Candidatus Amunia macphersoniae</name>
    <dbReference type="NCBI Taxonomy" id="3127014"/>
    <lineage>
        <taxon>Bacteria</taxon>
        <taxon>Bacillati</taxon>
        <taxon>Candidatus Dormiibacterota</taxon>
        <taxon>Candidatus Dormibacteria</taxon>
        <taxon>Candidatus Aeolococcales</taxon>
        <taxon>Candidatus Aeolococcaceae</taxon>
        <taxon>Candidatus Amunia</taxon>
    </lineage>
</organism>
<protein>
    <submittedName>
        <fullName evidence="1">Uncharacterized protein</fullName>
    </submittedName>
</protein>
<reference evidence="1 2" key="1">
    <citation type="submission" date="2020-10" db="EMBL/GenBank/DDBJ databases">
        <title>Ca. Dormibacterota MAGs.</title>
        <authorList>
            <person name="Montgomery K."/>
        </authorList>
    </citation>
    <scope>NUCLEOTIDE SEQUENCE [LARGE SCALE GENOMIC DNA]</scope>
    <source>
        <strain evidence="1">Mitchell_Peninsula_5</strain>
    </source>
</reference>
<accession>A0A934KNF5</accession>
<evidence type="ECO:0000313" key="2">
    <source>
        <dbReference type="Proteomes" id="UP000614410"/>
    </source>
</evidence>
<sequence>MASNAPSVLRAAGPLARAAAAAARHQSLRTAAGALLGGSDALPSAAERHPLVPAALRVERARSHRNGEKAEQTAITVWFGQGPSLPVPGGGDAVRSAMRIGTSLLGAAALAALTVIAARREEERTRVIDAPTPALPLR</sequence>
<dbReference type="AlphaFoldDB" id="A0A934KNF5"/>
<gene>
    <name evidence="1" type="ORF">JF887_11960</name>
</gene>
<dbReference type="EMBL" id="JAEKNN010000056">
    <property type="protein sequence ID" value="MBJ7610128.1"/>
    <property type="molecule type" value="Genomic_DNA"/>
</dbReference>
<comment type="caution">
    <text evidence="1">The sequence shown here is derived from an EMBL/GenBank/DDBJ whole genome shotgun (WGS) entry which is preliminary data.</text>
</comment>
<evidence type="ECO:0000313" key="1">
    <source>
        <dbReference type="EMBL" id="MBJ7610128.1"/>
    </source>
</evidence>
<dbReference type="Proteomes" id="UP000614410">
    <property type="component" value="Unassembled WGS sequence"/>
</dbReference>